<feature type="coiled-coil region" evidence="1">
    <location>
        <begin position="109"/>
        <end position="147"/>
    </location>
</feature>
<reference evidence="3" key="2">
    <citation type="submission" date="2009-08" db="EMBL/GenBank/DDBJ databases">
        <authorList>
            <person name="Shrivastava S."/>
            <person name="Brinkac L.M."/>
            <person name="Dodson R.J."/>
            <person name="Harkins D.M."/>
            <person name="Durkin A.S."/>
            <person name="Sutton G."/>
        </authorList>
    </citation>
    <scope>NUCLEOTIDE SEQUENCE</scope>
    <source>
        <strain evidence="3">Eklund 17B</strain>
    </source>
</reference>
<dbReference type="EMBL" id="CP001056">
    <property type="protein sequence ID" value="ACD21911.1"/>
    <property type="molecule type" value="Genomic_DNA"/>
</dbReference>
<protein>
    <submittedName>
        <fullName evidence="3">Antirepressor, phage associated</fullName>
    </submittedName>
</protein>
<feature type="domain" description="Bro-N" evidence="2">
    <location>
        <begin position="1"/>
        <end position="90"/>
    </location>
</feature>
<organism evidence="3">
    <name type="scientific">Clostridium botulinum (strain Eklund 17B / Type B)</name>
    <dbReference type="NCBI Taxonomy" id="935198"/>
    <lineage>
        <taxon>Bacteria</taxon>
        <taxon>Bacillati</taxon>
        <taxon>Bacillota</taxon>
        <taxon>Clostridia</taxon>
        <taxon>Eubacteriales</taxon>
        <taxon>Clostridiaceae</taxon>
        <taxon>Clostridium</taxon>
    </lineage>
</organism>
<evidence type="ECO:0000256" key="1">
    <source>
        <dbReference type="SAM" id="Coils"/>
    </source>
</evidence>
<proteinExistence type="predicted"/>
<keyword evidence="1" id="KW-0175">Coiled coil</keyword>
<dbReference type="PROSITE" id="PS51750">
    <property type="entry name" value="BRO_N"/>
    <property type="match status" value="1"/>
</dbReference>
<reference evidence="3" key="1">
    <citation type="submission" date="2009-06" db="EMBL/GenBank/DDBJ databases">
        <authorList>
            <consortium name="US DOE Joint Genome Institute (JGI-PGF)"/>
            <person name="Lucas S."/>
            <person name="Copeland A."/>
            <person name="Lapidus A."/>
            <person name="Glavina del Rio T."/>
            <person name="Dalin E."/>
            <person name="Tice H."/>
            <person name="Bruce D."/>
            <person name="Goodwin L."/>
            <person name="Pitluck S."/>
            <person name="Kyrpides N."/>
            <person name="Mavromatis K."/>
            <person name="Ivanova N."/>
            <person name="Saunders E."/>
            <person name="Brettin T."/>
            <person name="Detter J.C."/>
            <person name="Han C."/>
            <person name="Larimer F."/>
            <person name="Land M."/>
            <person name="Hauser L."/>
            <person name="Markowitz V."/>
            <person name="Cheng J.-F."/>
            <person name="Hugenholtz P."/>
            <person name="Woyke T."/>
            <person name="Wu D."/>
            <person name="Gronow S."/>
            <person name="Klenk H.-P."/>
            <person name="Eisen J.A."/>
        </authorList>
    </citation>
    <scope>NUCLEOTIDE SEQUENCE</scope>
    <source>
        <strain evidence="3">Eklund 17B</strain>
    </source>
</reference>
<dbReference type="AlphaFoldDB" id="B2TP19"/>
<name>B2TP19_CLOBB</name>
<dbReference type="SMART" id="SM01040">
    <property type="entry name" value="Bro-N"/>
    <property type="match status" value="1"/>
</dbReference>
<evidence type="ECO:0000259" key="2">
    <source>
        <dbReference type="PROSITE" id="PS51750"/>
    </source>
</evidence>
<accession>B2TP19</accession>
<dbReference type="Pfam" id="PF02498">
    <property type="entry name" value="Bro-N"/>
    <property type="match status" value="1"/>
</dbReference>
<dbReference type="InterPro" id="IPR003497">
    <property type="entry name" value="BRO_N_domain"/>
</dbReference>
<dbReference type="Pfam" id="PF03374">
    <property type="entry name" value="ANT"/>
    <property type="match status" value="1"/>
</dbReference>
<sequence>MYGTYEEPLFLAKDVAEWIDYDESKVGQMIKNIDEDEKETSPIFYSGQIRNMYFLTEDGLYEVLMQSKKPIAKKFKKEIKKILRQIRKTGGYLGTDESMTDEEIMAKALLVAQNTINKKNELLKAKEEEIQAKEKQLTETKEDLNNKNKFINQIAVSENSLLVRECAKIASKNGVIIGERRLWDKLRAWGFIFKNLTEAKQDGIDRGYFEIVEGSKTNKDKTFTYKTTRVTGKGQIYIINRLLKEAI</sequence>
<dbReference type="HOGENOM" id="CLU_046670_0_0_9"/>
<evidence type="ECO:0000313" key="3">
    <source>
        <dbReference type="EMBL" id="ACD21911.1"/>
    </source>
</evidence>
<dbReference type="InterPro" id="IPR005039">
    <property type="entry name" value="Ant_C"/>
</dbReference>
<gene>
    <name evidence="3" type="ordered locus">CLL_A2788</name>
</gene>
<dbReference type="GO" id="GO:0003677">
    <property type="term" value="F:DNA binding"/>
    <property type="evidence" value="ECO:0007669"/>
    <property type="project" value="InterPro"/>
</dbReference>
<dbReference type="KEGG" id="cbk:CLL_A2788"/>